<feature type="domain" description="Histidine kinase" evidence="4">
    <location>
        <begin position="796"/>
        <end position="1068"/>
    </location>
</feature>
<dbReference type="SMART" id="SM00091">
    <property type="entry name" value="PAS"/>
    <property type="match status" value="1"/>
</dbReference>
<dbReference type="PRINTS" id="PR00344">
    <property type="entry name" value="BCTRLSENSOR"/>
</dbReference>
<dbReference type="Proteomes" id="UP001172684">
    <property type="component" value="Unassembled WGS sequence"/>
</dbReference>
<dbReference type="SUPFAM" id="SSF55785">
    <property type="entry name" value="PYP-like sensor domain (PAS domain)"/>
    <property type="match status" value="1"/>
</dbReference>
<dbReference type="CDD" id="cd17546">
    <property type="entry name" value="REC_hyHK_CKI1_RcsC-like"/>
    <property type="match status" value="1"/>
</dbReference>
<reference evidence="6" key="1">
    <citation type="submission" date="2022-10" db="EMBL/GenBank/DDBJ databases">
        <title>Culturing micro-colonial fungi from biological soil crusts in the Mojave desert and describing Neophaeococcomyces mojavensis, and introducing the new genera and species Taxawa tesnikishii.</title>
        <authorList>
            <person name="Kurbessoian T."/>
            <person name="Stajich J.E."/>
        </authorList>
    </citation>
    <scope>NUCLEOTIDE SEQUENCE</scope>
    <source>
        <strain evidence="6">TK_1</strain>
    </source>
</reference>
<evidence type="ECO:0000259" key="5">
    <source>
        <dbReference type="PROSITE" id="PS50110"/>
    </source>
</evidence>
<evidence type="ECO:0000256" key="1">
    <source>
        <dbReference type="ARBA" id="ARBA00022553"/>
    </source>
</evidence>
<keyword evidence="1 2" id="KW-0597">Phosphoprotein</keyword>
<dbReference type="SMART" id="SM00387">
    <property type="entry name" value="HATPase_c"/>
    <property type="match status" value="1"/>
</dbReference>
<dbReference type="Pfam" id="PF02518">
    <property type="entry name" value="HATPase_c"/>
    <property type="match status" value="1"/>
</dbReference>
<dbReference type="PANTHER" id="PTHR43719">
    <property type="entry name" value="TWO-COMPONENT HISTIDINE KINASE"/>
    <property type="match status" value="1"/>
</dbReference>
<dbReference type="InterPro" id="IPR058846">
    <property type="entry name" value="PAS-like"/>
</dbReference>
<evidence type="ECO:0008006" key="8">
    <source>
        <dbReference type="Google" id="ProtNLM"/>
    </source>
</evidence>
<dbReference type="InterPro" id="IPR003661">
    <property type="entry name" value="HisK_dim/P_dom"/>
</dbReference>
<dbReference type="InterPro" id="IPR013767">
    <property type="entry name" value="PAS_fold"/>
</dbReference>
<dbReference type="CDD" id="cd00082">
    <property type="entry name" value="HisKA"/>
    <property type="match status" value="1"/>
</dbReference>
<dbReference type="SMART" id="SM00448">
    <property type="entry name" value="REC"/>
    <property type="match status" value="1"/>
</dbReference>
<organism evidence="6 7">
    <name type="scientific">Coniosporium apollinis</name>
    <dbReference type="NCBI Taxonomy" id="61459"/>
    <lineage>
        <taxon>Eukaryota</taxon>
        <taxon>Fungi</taxon>
        <taxon>Dikarya</taxon>
        <taxon>Ascomycota</taxon>
        <taxon>Pezizomycotina</taxon>
        <taxon>Dothideomycetes</taxon>
        <taxon>Dothideomycetes incertae sedis</taxon>
        <taxon>Coniosporium</taxon>
    </lineage>
</organism>
<dbReference type="Pfam" id="PF26131">
    <property type="entry name" value="PAS-like"/>
    <property type="match status" value="1"/>
</dbReference>
<dbReference type="InterPro" id="IPR036890">
    <property type="entry name" value="HATPase_C_sf"/>
</dbReference>
<evidence type="ECO:0000256" key="2">
    <source>
        <dbReference type="PROSITE-ProRule" id="PRU00169"/>
    </source>
</evidence>
<dbReference type="Gene3D" id="3.30.450.20">
    <property type="entry name" value="PAS domain"/>
    <property type="match status" value="2"/>
</dbReference>
<evidence type="ECO:0000256" key="3">
    <source>
        <dbReference type="SAM" id="MobiDB-lite"/>
    </source>
</evidence>
<gene>
    <name evidence="6" type="ORF">H2201_000420</name>
</gene>
<accession>A0ABQ9P5G2</accession>
<dbReference type="SUPFAM" id="SSF47384">
    <property type="entry name" value="Homodimeric domain of signal transducing histidine kinase"/>
    <property type="match status" value="1"/>
</dbReference>
<dbReference type="PROSITE" id="PS50110">
    <property type="entry name" value="RESPONSE_REGULATORY"/>
    <property type="match status" value="1"/>
</dbReference>
<dbReference type="InterPro" id="IPR000014">
    <property type="entry name" value="PAS"/>
</dbReference>
<dbReference type="EMBL" id="JAPDRL010000002">
    <property type="protein sequence ID" value="KAJ9669553.1"/>
    <property type="molecule type" value="Genomic_DNA"/>
</dbReference>
<dbReference type="InterPro" id="IPR011006">
    <property type="entry name" value="CheY-like_superfamily"/>
</dbReference>
<comment type="caution">
    <text evidence="6">The sequence shown here is derived from an EMBL/GenBank/DDBJ whole genome shotgun (WGS) entry which is preliminary data.</text>
</comment>
<protein>
    <recommendedName>
        <fullName evidence="8">Histidine kinase</fullName>
    </recommendedName>
</protein>
<dbReference type="Gene3D" id="1.10.287.130">
    <property type="match status" value="1"/>
</dbReference>
<feature type="region of interest" description="Disordered" evidence="3">
    <location>
        <begin position="1"/>
        <end position="49"/>
    </location>
</feature>
<dbReference type="PROSITE" id="PS50109">
    <property type="entry name" value="HIS_KIN"/>
    <property type="match status" value="1"/>
</dbReference>
<dbReference type="SUPFAM" id="SSF52172">
    <property type="entry name" value="CheY-like"/>
    <property type="match status" value="1"/>
</dbReference>
<dbReference type="InterPro" id="IPR035965">
    <property type="entry name" value="PAS-like_dom_sf"/>
</dbReference>
<evidence type="ECO:0000313" key="6">
    <source>
        <dbReference type="EMBL" id="KAJ9669553.1"/>
    </source>
</evidence>
<dbReference type="InterPro" id="IPR036097">
    <property type="entry name" value="HisK_dim/P_sf"/>
</dbReference>
<dbReference type="InterPro" id="IPR050956">
    <property type="entry name" value="2C_system_His_kinase"/>
</dbReference>
<dbReference type="InterPro" id="IPR004358">
    <property type="entry name" value="Sig_transdc_His_kin-like_C"/>
</dbReference>
<dbReference type="CDD" id="cd00130">
    <property type="entry name" value="PAS"/>
    <property type="match status" value="1"/>
</dbReference>
<feature type="domain" description="Response regulatory" evidence="5">
    <location>
        <begin position="1133"/>
        <end position="1264"/>
    </location>
</feature>
<dbReference type="PANTHER" id="PTHR43719:SF30">
    <property type="entry name" value="TWO-COMPONENT SYSTEM RESPONSE REGULATOR"/>
    <property type="match status" value="1"/>
</dbReference>
<dbReference type="Pfam" id="PF00512">
    <property type="entry name" value="HisKA"/>
    <property type="match status" value="1"/>
</dbReference>
<evidence type="ECO:0000313" key="7">
    <source>
        <dbReference type="Proteomes" id="UP001172684"/>
    </source>
</evidence>
<proteinExistence type="predicted"/>
<dbReference type="Pfam" id="PF00989">
    <property type="entry name" value="PAS"/>
    <property type="match status" value="1"/>
</dbReference>
<dbReference type="Gene3D" id="3.30.565.10">
    <property type="entry name" value="Histidine kinase-like ATPase, C-terminal domain"/>
    <property type="match status" value="1"/>
</dbReference>
<keyword evidence="7" id="KW-1185">Reference proteome</keyword>
<dbReference type="SMART" id="SM00388">
    <property type="entry name" value="HisKA"/>
    <property type="match status" value="1"/>
</dbReference>
<dbReference type="InterPro" id="IPR001789">
    <property type="entry name" value="Sig_transdc_resp-reg_receiver"/>
</dbReference>
<evidence type="ECO:0000259" key="4">
    <source>
        <dbReference type="PROSITE" id="PS50109"/>
    </source>
</evidence>
<dbReference type="InterPro" id="IPR005467">
    <property type="entry name" value="His_kinase_dom"/>
</dbReference>
<dbReference type="Gene3D" id="3.40.50.2300">
    <property type="match status" value="1"/>
</dbReference>
<dbReference type="Pfam" id="PF00072">
    <property type="entry name" value="Response_reg"/>
    <property type="match status" value="1"/>
</dbReference>
<sequence length="1269" mass="141326">MRNDVYETSIASVGGSEEDAAPDGSPPSHPSIDSRRTISPAMSERSASTFFSRSDPIDALRRRPSSVNPLDNFGLIEVLELDTKPTLIFDLTASNSAGVLQPAYCNPALLASGDLLDTVTGKKDITVPGAYSLRSYSRFRKWILEKHLDATEGATESFSYNGMLWVETLFRERWKIISGIRNAQILETADGCESPAPEQLHVEEHRVSETVVQDHAAQRETAAVIYAPPTSASRLLAAASEMTSVSYPFPMGGFDLTAENPPPDLPPFYHFIRDFDWAATPLGEMRNWSSQLRVMCNIIMRDPNPAVLFWTDEYTMIYNEAYVPVIGDMHPGCLGTPAAVALDEIWTHFIPIMEANKRGEAYEEFDLPLFLTRYGFLEETYFSFRFMPVLDDSGTVVGHYEPIIETTRQKVSERRLSTLLSLSEQTAKARDMDAFWMLLLRTLESNDKDIPFALLYSVEDIDDSNDASSVSTQSSISPRQCILKGAIGVPDDHPAAPTRLDLQEGYNGFLPYFRVAMKSKKPTVFRIDDGTIPDYLTKDISWRGFGDKCSSLVISPIMPTTSENVLGFLILGLNPRRPFDDDYQQFIQVGSRLCATTIASVVLLQEEMEKREKMLSRAALIQEQLNEQLTISQKESRFQEQRFQRFAERADVAIFITSPDGTYKYRNHKWFDIFRIAKDEPDVRKAWTELVSPEDMAFCDRVFGSLVMEKAAVSFELRLKVLWQPPIIPEDTASKQEHHVWILCSAYPELSEDGEVIEILGCVTDISRQKWGEGTQKQRTEDALESKRQLENFIDTTSHEMRNPLSAVIQCADGIITSHGSMIATDTDIEQAYRNLLETSIDAAQTILQCSQHMKRIVDDVLTMSKLDSGLLVFTPIDAQPEAVGRHAVKMFEAEAKAADVKMRFEIEDSYYQLGIDCVSLDPTRLLQILINLITNAIKFTRLEAKRSIVVSLGASLIEPDYSAQGVPYIRTATAAVDRTLMADWAAGENVYLQYSVQDTGRGLSASEKELLFARFSQASPRTHVQYGGSGLGLFISRRLTEMQGGAIGFVSQERLGSTFAFYVRARRKIASPIDARRGSIISSDFQSSAAGQTPVAPLLKRMASEHPGLLAKSGLPAATEAPALREVPSTLHVLIVEDNLVNQRVLAKQLRNLGCVVNVANHGGEALDFLRKTTYWTAPGGGKEPLSLILMDWEMPIMDGLTCVRIVRGLQQDGTVNGHVPVIAVTANVREQQISAAMDAGMDDVVSKPFRVPDLLVRMRNLISNLPP</sequence>
<feature type="modified residue" description="4-aspartylphosphate" evidence="2">
    <location>
        <position position="1193"/>
    </location>
</feature>
<name>A0ABQ9P5G2_9PEZI</name>
<dbReference type="SUPFAM" id="SSF55874">
    <property type="entry name" value="ATPase domain of HSP90 chaperone/DNA topoisomerase II/histidine kinase"/>
    <property type="match status" value="1"/>
</dbReference>
<dbReference type="InterPro" id="IPR003594">
    <property type="entry name" value="HATPase_dom"/>
</dbReference>